<organism evidence="1 2">
    <name type="scientific">Aquamicrobium terrae</name>
    <dbReference type="NCBI Taxonomy" id="1324945"/>
    <lineage>
        <taxon>Bacteria</taxon>
        <taxon>Pseudomonadati</taxon>
        <taxon>Pseudomonadota</taxon>
        <taxon>Alphaproteobacteria</taxon>
        <taxon>Hyphomicrobiales</taxon>
        <taxon>Phyllobacteriaceae</taxon>
        <taxon>Aquamicrobium</taxon>
    </lineage>
</organism>
<comment type="caution">
    <text evidence="1">The sequence shown here is derived from an EMBL/GenBank/DDBJ whole genome shotgun (WGS) entry which is preliminary data.</text>
</comment>
<keyword evidence="2" id="KW-1185">Reference proteome</keyword>
<proteinExistence type="predicted"/>
<dbReference type="EMBL" id="JBEPML010000004">
    <property type="protein sequence ID" value="MET3791505.1"/>
    <property type="molecule type" value="Genomic_DNA"/>
</dbReference>
<dbReference type="Proteomes" id="UP001549076">
    <property type="component" value="Unassembled WGS sequence"/>
</dbReference>
<reference evidence="1 2" key="1">
    <citation type="submission" date="2024-06" db="EMBL/GenBank/DDBJ databases">
        <title>Genomic Encyclopedia of Type Strains, Phase IV (KMG-IV): sequencing the most valuable type-strain genomes for metagenomic binning, comparative biology and taxonomic classification.</title>
        <authorList>
            <person name="Goeker M."/>
        </authorList>
    </citation>
    <scope>NUCLEOTIDE SEQUENCE [LARGE SCALE GENOMIC DNA]</scope>
    <source>
        <strain evidence="1 2">DSM 27865</strain>
    </source>
</reference>
<sequence length="124" mass="13799">MPAFQVKIAYLTPYRHSRRYFHQIVVADDKQAALVETRDLLSKRSPSARIVHEVASLRPDSQDAEAAIKAGWSLRDGWWSRPIRAGDDLAAIATHGYASSRRINVRTTAGCVAIDRIADVSRPS</sequence>
<dbReference type="RefSeq" id="WP_354193826.1">
    <property type="nucleotide sequence ID" value="NZ_JBEPML010000004.1"/>
</dbReference>
<gene>
    <name evidence="1" type="ORF">ABID37_001713</name>
</gene>
<protein>
    <submittedName>
        <fullName evidence="1">Uncharacterized protein</fullName>
    </submittedName>
</protein>
<evidence type="ECO:0000313" key="1">
    <source>
        <dbReference type="EMBL" id="MET3791505.1"/>
    </source>
</evidence>
<accession>A0ABV2MXG5</accession>
<evidence type="ECO:0000313" key="2">
    <source>
        <dbReference type="Proteomes" id="UP001549076"/>
    </source>
</evidence>
<name>A0ABV2MXG5_9HYPH</name>